<dbReference type="InterPro" id="IPR006311">
    <property type="entry name" value="TAT_signal"/>
</dbReference>
<dbReference type="AlphaFoldDB" id="A0A381U927"/>
<dbReference type="EMBL" id="UINC01005895">
    <property type="protein sequence ID" value="SVA24221.1"/>
    <property type="molecule type" value="Genomic_DNA"/>
</dbReference>
<protein>
    <recommendedName>
        <fullName evidence="2">DUF1552 domain-containing protein</fullName>
    </recommendedName>
</protein>
<proteinExistence type="predicted"/>
<dbReference type="Pfam" id="PF07586">
    <property type="entry name" value="HXXSHH"/>
    <property type="match status" value="1"/>
</dbReference>
<evidence type="ECO:0000313" key="1">
    <source>
        <dbReference type="EMBL" id="SVA24221.1"/>
    </source>
</evidence>
<dbReference type="InterPro" id="IPR011447">
    <property type="entry name" value="DUF1552"/>
</dbReference>
<accession>A0A381U927</accession>
<organism evidence="1">
    <name type="scientific">marine metagenome</name>
    <dbReference type="NCBI Taxonomy" id="408172"/>
    <lineage>
        <taxon>unclassified sequences</taxon>
        <taxon>metagenomes</taxon>
        <taxon>ecological metagenomes</taxon>
    </lineage>
</organism>
<reference evidence="1" key="1">
    <citation type="submission" date="2018-05" db="EMBL/GenBank/DDBJ databases">
        <authorList>
            <person name="Lanie J.A."/>
            <person name="Ng W.-L."/>
            <person name="Kazmierczak K.M."/>
            <person name="Andrzejewski T.M."/>
            <person name="Davidsen T.M."/>
            <person name="Wayne K.J."/>
            <person name="Tettelin H."/>
            <person name="Glass J.I."/>
            <person name="Rusch D."/>
            <person name="Podicherti R."/>
            <person name="Tsui H.-C.T."/>
            <person name="Winkler M.E."/>
        </authorList>
    </citation>
    <scope>NUCLEOTIDE SEQUENCE</scope>
</reference>
<sequence>MYLTKKHLSRRTVLRGMGVSMAMPLLDAMIPAHALPAQAAMASPTRLAAIEMVHGSAGATKVGIERNLWSPTAAGSDFDLTPTSLLPLDPMREHLTIISNTAVRNAEAFTLGETGGDHFRASATFLTQAHPKQTEGSDVYVGTSMDQLYAQQFGQETAIPSMQLCIENVDQSGGCAYGYACVYTDTISWAAPTEPLPMVRDPRVAFDLLFGAGGSPEERSNRRRTDQSILDWITSEVAKLQQSLGPSDRHRLNEYLEDVREIERRIQKIEAQNTSGAPRELPEAPIGVPDSFREHVEVMFDLQALAFMSDLTRVFSFKMGRDASGRVYPESGTTRGFHPASHHGEREDRVLEFAKINTYHVSLIPYFLEKLKNTPDGDASLLDRTMVVYGSPMGNSNIHNHKRCPLFLAGHANGHLKGNQHVITEDRTPMANVMLTLLHKLGRDDLESFGDSTGTLSI</sequence>
<gene>
    <name evidence="1" type="ORF">METZ01_LOCUS77075</name>
</gene>
<evidence type="ECO:0008006" key="2">
    <source>
        <dbReference type="Google" id="ProtNLM"/>
    </source>
</evidence>
<name>A0A381U927_9ZZZZ</name>
<dbReference type="PROSITE" id="PS51318">
    <property type="entry name" value="TAT"/>
    <property type="match status" value="1"/>
</dbReference>